<evidence type="ECO:0000313" key="17">
    <source>
        <dbReference type="Proteomes" id="UP000273022"/>
    </source>
</evidence>
<reference evidence="16 17" key="1">
    <citation type="submission" date="2018-09" db="EMBL/GenBank/DDBJ databases">
        <title>Phylogeny of the Shewanellaceae, and recommendation for two new genera, Pseudoshewanella and Parashewanella.</title>
        <authorList>
            <person name="Wang G."/>
        </authorList>
    </citation>
    <scope>NUCLEOTIDE SEQUENCE [LARGE SCALE GENOMIC DNA]</scope>
    <source>
        <strain evidence="16 17">KCTC 22492</strain>
    </source>
</reference>
<evidence type="ECO:0000256" key="14">
    <source>
        <dbReference type="ARBA" id="ARBA00083640"/>
    </source>
</evidence>
<evidence type="ECO:0000256" key="11">
    <source>
        <dbReference type="ARBA" id="ARBA00074372"/>
    </source>
</evidence>
<evidence type="ECO:0000256" key="13">
    <source>
        <dbReference type="ARBA" id="ARBA00077165"/>
    </source>
</evidence>
<evidence type="ECO:0000256" key="10">
    <source>
        <dbReference type="ARBA" id="ARBA00066767"/>
    </source>
</evidence>
<comment type="subcellular location">
    <subcellularLocation>
        <location evidence="1 15">Cytoplasm</location>
    </subcellularLocation>
</comment>
<dbReference type="InterPro" id="IPR042203">
    <property type="entry name" value="Leu/Phe-tRNA_Trfase_C"/>
</dbReference>
<dbReference type="OrthoDB" id="9790282at2"/>
<dbReference type="EMBL" id="QYYH01000017">
    <property type="protein sequence ID" value="RJY18692.1"/>
    <property type="molecule type" value="Genomic_DNA"/>
</dbReference>
<evidence type="ECO:0000313" key="16">
    <source>
        <dbReference type="EMBL" id="RJY18692.1"/>
    </source>
</evidence>
<evidence type="ECO:0000256" key="12">
    <source>
        <dbReference type="ARBA" id="ARBA00077136"/>
    </source>
</evidence>
<protein>
    <recommendedName>
        <fullName evidence="11 15">Leucyl/phenylalanyl-tRNA--protein transferase</fullName>
        <ecNumber evidence="10 15">2.3.2.6</ecNumber>
    </recommendedName>
    <alternativeName>
        <fullName evidence="12 15">L/F-transferase</fullName>
    </alternativeName>
    <alternativeName>
        <fullName evidence="13 15">Leucyltransferase</fullName>
    </alternativeName>
    <alternativeName>
        <fullName evidence="14 15">Phenyalanyltransferase</fullName>
    </alternativeName>
</protein>
<dbReference type="AlphaFoldDB" id="A0A3A6U3Q4"/>
<dbReference type="Gene3D" id="3.30.70.3550">
    <property type="entry name" value="Leucyl/phenylalanyl-tRNA-protein transferase, N-terminal domain"/>
    <property type="match status" value="1"/>
</dbReference>
<evidence type="ECO:0000256" key="6">
    <source>
        <dbReference type="ARBA" id="ARBA00050652"/>
    </source>
</evidence>
<dbReference type="SUPFAM" id="SSF55729">
    <property type="entry name" value="Acyl-CoA N-acyltransferases (Nat)"/>
    <property type="match status" value="1"/>
</dbReference>
<comment type="caution">
    <text evidence="16">The sequence shown here is derived from an EMBL/GenBank/DDBJ whole genome shotgun (WGS) entry which is preliminary data.</text>
</comment>
<comment type="catalytic activity">
    <reaction evidence="6 15">
        <text>N-terminal L-arginyl-[protein] + L-leucyl-tRNA(Leu) = N-terminal L-leucyl-L-arginyl-[protein] + tRNA(Leu) + H(+)</text>
        <dbReference type="Rhea" id="RHEA:50416"/>
        <dbReference type="Rhea" id="RHEA-COMP:9613"/>
        <dbReference type="Rhea" id="RHEA-COMP:9622"/>
        <dbReference type="Rhea" id="RHEA-COMP:12672"/>
        <dbReference type="Rhea" id="RHEA-COMP:12673"/>
        <dbReference type="ChEBI" id="CHEBI:15378"/>
        <dbReference type="ChEBI" id="CHEBI:64719"/>
        <dbReference type="ChEBI" id="CHEBI:78442"/>
        <dbReference type="ChEBI" id="CHEBI:78494"/>
        <dbReference type="ChEBI" id="CHEBI:133044"/>
        <dbReference type="EC" id="2.3.2.6"/>
    </reaction>
</comment>
<dbReference type="Gene3D" id="3.40.630.70">
    <property type="entry name" value="Leucyl/phenylalanyl-tRNA-protein transferase, C-terminal domain"/>
    <property type="match status" value="1"/>
</dbReference>
<dbReference type="HAMAP" id="MF_00688">
    <property type="entry name" value="Leu_Phe_trans"/>
    <property type="match status" value="1"/>
</dbReference>
<evidence type="ECO:0000256" key="5">
    <source>
        <dbReference type="ARBA" id="ARBA00050607"/>
    </source>
</evidence>
<organism evidence="16 17">
    <name type="scientific">Parashewanella spongiae</name>
    <dbReference type="NCBI Taxonomy" id="342950"/>
    <lineage>
        <taxon>Bacteria</taxon>
        <taxon>Pseudomonadati</taxon>
        <taxon>Pseudomonadota</taxon>
        <taxon>Gammaproteobacteria</taxon>
        <taxon>Alteromonadales</taxon>
        <taxon>Shewanellaceae</taxon>
        <taxon>Parashewanella</taxon>
    </lineage>
</organism>
<accession>A0A3A6U3Q4</accession>
<evidence type="ECO:0000256" key="1">
    <source>
        <dbReference type="ARBA" id="ARBA00004496"/>
    </source>
</evidence>
<dbReference type="GO" id="GO:0005737">
    <property type="term" value="C:cytoplasm"/>
    <property type="evidence" value="ECO:0007669"/>
    <property type="project" value="UniProtKB-SubCell"/>
</dbReference>
<dbReference type="FunFam" id="3.30.70.3550:FF:000001">
    <property type="entry name" value="Leucyl/phenylalanyl-tRNA--protein transferase"/>
    <property type="match status" value="1"/>
</dbReference>
<keyword evidence="2 15" id="KW-0963">Cytoplasm</keyword>
<comment type="catalytic activity">
    <reaction evidence="7 15">
        <text>N-terminal L-lysyl-[protein] + L-leucyl-tRNA(Leu) = N-terminal L-leucyl-L-lysyl-[protein] + tRNA(Leu) + H(+)</text>
        <dbReference type="Rhea" id="RHEA:12340"/>
        <dbReference type="Rhea" id="RHEA-COMP:9613"/>
        <dbReference type="Rhea" id="RHEA-COMP:9622"/>
        <dbReference type="Rhea" id="RHEA-COMP:12670"/>
        <dbReference type="Rhea" id="RHEA-COMP:12671"/>
        <dbReference type="ChEBI" id="CHEBI:15378"/>
        <dbReference type="ChEBI" id="CHEBI:65249"/>
        <dbReference type="ChEBI" id="CHEBI:78442"/>
        <dbReference type="ChEBI" id="CHEBI:78494"/>
        <dbReference type="ChEBI" id="CHEBI:133043"/>
        <dbReference type="EC" id="2.3.2.6"/>
    </reaction>
</comment>
<evidence type="ECO:0000256" key="7">
    <source>
        <dbReference type="ARBA" id="ARBA00051538"/>
    </source>
</evidence>
<evidence type="ECO:0000256" key="8">
    <source>
        <dbReference type="ARBA" id="ARBA00054043"/>
    </source>
</evidence>
<dbReference type="InterPro" id="IPR042221">
    <property type="entry name" value="Leu/Phe-tRNA_Trfase_N"/>
</dbReference>
<dbReference type="InterPro" id="IPR004616">
    <property type="entry name" value="Leu/Phe-tRNA_Trfase"/>
</dbReference>
<dbReference type="Proteomes" id="UP000273022">
    <property type="component" value="Unassembled WGS sequence"/>
</dbReference>
<evidence type="ECO:0000256" key="15">
    <source>
        <dbReference type="HAMAP-Rule" id="MF_00688"/>
    </source>
</evidence>
<dbReference type="PANTHER" id="PTHR30098">
    <property type="entry name" value="LEUCYL/PHENYLALANYL-TRNA--PROTEIN TRANSFERASE"/>
    <property type="match status" value="1"/>
</dbReference>
<comment type="similarity">
    <text evidence="9 15">Belongs to the L/F-transferase family.</text>
</comment>
<comment type="function">
    <text evidence="8 15">Functions in the N-end rule pathway of protein degradation where it conjugates Leu, Phe and, less efficiently, Met from aminoacyl-tRNAs to the N-termini of proteins containing an N-terminal arginine or lysine.</text>
</comment>
<dbReference type="PANTHER" id="PTHR30098:SF2">
    <property type="entry name" value="LEUCYL_PHENYLALANYL-TRNA--PROTEIN TRANSFERASE"/>
    <property type="match status" value="1"/>
</dbReference>
<dbReference type="GO" id="GO:0008914">
    <property type="term" value="F:leucyl-tRNA--protein transferase activity"/>
    <property type="evidence" value="ECO:0007669"/>
    <property type="project" value="UniProtKB-UniRule"/>
</dbReference>
<sequence>MNSLTFLSDTNQPFPDTSLALDEPNGLLAIGGSLSTERLLSAYWNGIFPWFNQEDPVLWWSPDPRAVIIPGQLHISRSLSKFIRKSLWTISINKSFSQVIKQCAKLREKHQGTWITDEIQQAYINLHEIGQAHSLEVWEGEELIGGLYGVSVGRVFCGESMFHTRTNASKVAMYELDKHLQSNNFALIDVQLMNPHLKSLGAKTINRNHFIKLLSQLKSLHPNNNCWQPKILDE</sequence>
<dbReference type="InterPro" id="IPR016181">
    <property type="entry name" value="Acyl_CoA_acyltransferase"/>
</dbReference>
<comment type="catalytic activity">
    <reaction evidence="5 15">
        <text>L-phenylalanyl-tRNA(Phe) + an N-terminal L-alpha-aminoacyl-[protein] = an N-terminal L-phenylalanyl-L-alpha-aminoacyl-[protein] + tRNA(Phe)</text>
        <dbReference type="Rhea" id="RHEA:43632"/>
        <dbReference type="Rhea" id="RHEA-COMP:9668"/>
        <dbReference type="Rhea" id="RHEA-COMP:9699"/>
        <dbReference type="Rhea" id="RHEA-COMP:10636"/>
        <dbReference type="Rhea" id="RHEA-COMP:10637"/>
        <dbReference type="ChEBI" id="CHEBI:78442"/>
        <dbReference type="ChEBI" id="CHEBI:78531"/>
        <dbReference type="ChEBI" id="CHEBI:78597"/>
        <dbReference type="ChEBI" id="CHEBI:83561"/>
        <dbReference type="EC" id="2.3.2.6"/>
    </reaction>
</comment>
<proteinExistence type="inferred from homology"/>
<evidence type="ECO:0000256" key="3">
    <source>
        <dbReference type="ARBA" id="ARBA00022679"/>
    </source>
</evidence>
<dbReference type="FunFam" id="3.40.630.70:FF:000001">
    <property type="entry name" value="Leucyl/phenylalanyl-tRNA--protein transferase"/>
    <property type="match status" value="1"/>
</dbReference>
<dbReference type="GO" id="GO:0030163">
    <property type="term" value="P:protein catabolic process"/>
    <property type="evidence" value="ECO:0007669"/>
    <property type="project" value="UniProtKB-UniRule"/>
</dbReference>
<evidence type="ECO:0000256" key="4">
    <source>
        <dbReference type="ARBA" id="ARBA00023315"/>
    </source>
</evidence>
<dbReference type="EC" id="2.3.2.6" evidence="10 15"/>
<name>A0A3A6U3Q4_9GAMM</name>
<gene>
    <name evidence="15" type="primary">aat</name>
    <name evidence="16" type="ORF">D5R81_04150</name>
</gene>
<evidence type="ECO:0000256" key="2">
    <source>
        <dbReference type="ARBA" id="ARBA00022490"/>
    </source>
</evidence>
<dbReference type="RefSeq" id="WP_121852394.1">
    <property type="nucleotide sequence ID" value="NZ_CP037952.1"/>
</dbReference>
<dbReference type="NCBIfam" id="TIGR00667">
    <property type="entry name" value="aat"/>
    <property type="match status" value="1"/>
</dbReference>
<keyword evidence="4 15" id="KW-0012">Acyltransferase</keyword>
<dbReference type="Pfam" id="PF03588">
    <property type="entry name" value="Leu_Phe_trans"/>
    <property type="match status" value="1"/>
</dbReference>
<keyword evidence="3 15" id="KW-0808">Transferase</keyword>
<keyword evidence="17" id="KW-1185">Reference proteome</keyword>
<evidence type="ECO:0000256" key="9">
    <source>
        <dbReference type="ARBA" id="ARBA00061535"/>
    </source>
</evidence>